<dbReference type="InterPro" id="IPR005532">
    <property type="entry name" value="SUMF_dom"/>
</dbReference>
<evidence type="ECO:0000313" key="2">
    <source>
        <dbReference type="EMBL" id="TYP74083.1"/>
    </source>
</evidence>
<gene>
    <name evidence="2" type="ORF">BCM02_106364</name>
</gene>
<dbReference type="EMBL" id="VNHS01000006">
    <property type="protein sequence ID" value="TYP74083.1"/>
    <property type="molecule type" value="Genomic_DNA"/>
</dbReference>
<dbReference type="Gene3D" id="3.90.1580.10">
    <property type="entry name" value="paralog of FGE (formylglycine-generating enzyme)"/>
    <property type="match status" value="1"/>
</dbReference>
<keyword evidence="3" id="KW-1185">Reference proteome</keyword>
<name>A0A5S5C7W3_9BACL</name>
<accession>A0A5S5C7W3</accession>
<dbReference type="PANTHER" id="PTHR23150:SF19">
    <property type="entry name" value="FORMYLGLYCINE-GENERATING ENZYME"/>
    <property type="match status" value="1"/>
</dbReference>
<dbReference type="SUPFAM" id="SSF56436">
    <property type="entry name" value="C-type lectin-like"/>
    <property type="match status" value="1"/>
</dbReference>
<dbReference type="InterPro" id="IPR042095">
    <property type="entry name" value="SUMF_sf"/>
</dbReference>
<dbReference type="GO" id="GO:0120147">
    <property type="term" value="F:formylglycine-generating oxidase activity"/>
    <property type="evidence" value="ECO:0007669"/>
    <property type="project" value="TreeGrafter"/>
</dbReference>
<reference evidence="2 3" key="1">
    <citation type="submission" date="2019-07" db="EMBL/GenBank/DDBJ databases">
        <title>Genomic Encyclopedia of Type Strains, Phase III (KMG-III): the genomes of soil and plant-associated and newly described type strains.</title>
        <authorList>
            <person name="Whitman W."/>
        </authorList>
    </citation>
    <scope>NUCLEOTIDE SEQUENCE [LARGE SCALE GENOMIC DNA]</scope>
    <source>
        <strain evidence="2 3">BL24</strain>
    </source>
</reference>
<dbReference type="AlphaFoldDB" id="A0A5S5C7W3"/>
<dbReference type="Proteomes" id="UP000323257">
    <property type="component" value="Unassembled WGS sequence"/>
</dbReference>
<proteinExistence type="predicted"/>
<organism evidence="2 3">
    <name type="scientific">Paenibacillus methanolicus</name>
    <dbReference type="NCBI Taxonomy" id="582686"/>
    <lineage>
        <taxon>Bacteria</taxon>
        <taxon>Bacillati</taxon>
        <taxon>Bacillota</taxon>
        <taxon>Bacilli</taxon>
        <taxon>Bacillales</taxon>
        <taxon>Paenibacillaceae</taxon>
        <taxon>Paenibacillus</taxon>
    </lineage>
</organism>
<feature type="domain" description="Sulfatase-modifying factor enzyme-like" evidence="1">
    <location>
        <begin position="13"/>
        <end position="226"/>
    </location>
</feature>
<protein>
    <submittedName>
        <fullName evidence="2">Formylglycine-generating enzyme required for sulfatase activity</fullName>
    </submittedName>
</protein>
<evidence type="ECO:0000259" key="1">
    <source>
        <dbReference type="Pfam" id="PF03781"/>
    </source>
</evidence>
<dbReference type="RefSeq" id="WP_246183435.1">
    <property type="nucleotide sequence ID" value="NZ_VNHS01000006.1"/>
</dbReference>
<dbReference type="Pfam" id="PF03781">
    <property type="entry name" value="FGE-sulfatase"/>
    <property type="match status" value="1"/>
</dbReference>
<dbReference type="PANTHER" id="PTHR23150">
    <property type="entry name" value="SULFATASE MODIFYING FACTOR 1, 2"/>
    <property type="match status" value="1"/>
</dbReference>
<comment type="caution">
    <text evidence="2">The sequence shown here is derived from an EMBL/GenBank/DDBJ whole genome shotgun (WGS) entry which is preliminary data.</text>
</comment>
<sequence length="227" mass="25367">MTHSANQHAIPYSMVPIPAGEVALRDDRIKRSWTEQVDAFMLAAYPVTNALFASVMPSPLRPKESSPDAPVTDVSWLEAIAFCNALSEREGLAPCYAIGEDGETVVWDRRAGGYRLPTEAEWQYACKAGTSGYRYGELDDIAWYSGNSEGGVRKVGGKKPNDWGLYDMLGNVWEWCWDIYDADVYGSYRVFRGGSWAEEARGCGATCRRRSHPTFRIDDLGFRLART</sequence>
<evidence type="ECO:0000313" key="3">
    <source>
        <dbReference type="Proteomes" id="UP000323257"/>
    </source>
</evidence>
<dbReference type="InterPro" id="IPR016187">
    <property type="entry name" value="CTDL_fold"/>
</dbReference>
<dbReference type="InterPro" id="IPR051043">
    <property type="entry name" value="Sulfatase_Mod_Factor_Kinase"/>
</dbReference>